<dbReference type="Proteomes" id="UP000655420">
    <property type="component" value="Unassembled WGS sequence"/>
</dbReference>
<protein>
    <submittedName>
        <fullName evidence="1">Uncharacterized protein</fullName>
    </submittedName>
</protein>
<gene>
    <name evidence="1" type="ORF">H0I76_14340</name>
</gene>
<name>A0A8J7M878_9RHOB</name>
<reference evidence="1" key="1">
    <citation type="submission" date="2020-12" db="EMBL/GenBank/DDBJ databases">
        <title>Bacterial taxonomy.</title>
        <authorList>
            <person name="Pan X."/>
        </authorList>
    </citation>
    <scope>NUCLEOTIDE SEQUENCE</scope>
    <source>
        <strain evidence="1">M0105</strain>
    </source>
</reference>
<evidence type="ECO:0000313" key="2">
    <source>
        <dbReference type="Proteomes" id="UP000655420"/>
    </source>
</evidence>
<dbReference type="AlphaFoldDB" id="A0A8J7M878"/>
<evidence type="ECO:0000313" key="1">
    <source>
        <dbReference type="EMBL" id="MBK0400376.1"/>
    </source>
</evidence>
<comment type="caution">
    <text evidence="1">The sequence shown here is derived from an EMBL/GenBank/DDBJ whole genome shotgun (WGS) entry which is preliminary data.</text>
</comment>
<accession>A0A8J7M878</accession>
<keyword evidence="2" id="KW-1185">Reference proteome</keyword>
<dbReference type="EMBL" id="JAEHHL010000008">
    <property type="protein sequence ID" value="MBK0400376.1"/>
    <property type="molecule type" value="Genomic_DNA"/>
</dbReference>
<dbReference type="RefSeq" id="WP_200611089.1">
    <property type="nucleotide sequence ID" value="NZ_JAEHHL010000008.1"/>
</dbReference>
<organism evidence="1 2">
    <name type="scientific">Thermohalobaculum xanthum</name>
    <dbReference type="NCBI Taxonomy" id="2753746"/>
    <lineage>
        <taxon>Bacteria</taxon>
        <taxon>Pseudomonadati</taxon>
        <taxon>Pseudomonadota</taxon>
        <taxon>Alphaproteobacteria</taxon>
        <taxon>Rhodobacterales</taxon>
        <taxon>Paracoccaceae</taxon>
        <taxon>Thermohalobaculum</taxon>
    </lineage>
</organism>
<sequence>MSQYVVLGWGSLIWDLENLAPHVEGPWLMRAGPRLPMEFTRVSPKRKMGLVVCLDARHGVGCATHAVASRRDRIEHVVTDLARRERATEDHVGRVCLVTGTAAGATSQVVDAVAAWCRETGRKGAVWTDLPSNFDEHLGEPFSIPRAVAYLRGLAGESLDEAVRYIENAPRETDTPLRRHLAADPWWGGHARRIAVRGASPVAGDAAG</sequence>
<proteinExistence type="predicted"/>